<dbReference type="Proteomes" id="UP001489004">
    <property type="component" value="Unassembled WGS sequence"/>
</dbReference>
<sequence length="301" mass="33441">MSGTAGLCRWLDLMRPPGDLKYPLAPQFVKTRRNREEDLLVVLDAVMAGRMSQKEASDAMVLQGHMQFRLKQKMCEEVDRRRQGLQPRKDTIRTLTGLLQEYEARFDTWDIMCPEEEGVETLDFTPQEPPSPLVPPHPDVFDQLFAPPGYPGCYNRAALVDQLRLRVNIPMSVPLELLRQTAIAIYKSATDAGSLQRLQEGQPGRSRRQWLAGVHVAHQGGPADFANPECVQARLNGTPLQDSCEPKVSARHKVVMTIAKGARTKELTKELPYGGGQTLRSFIVAMTRAGSGAVIEEGLVG</sequence>
<keyword evidence="2" id="KW-1185">Reference proteome</keyword>
<organism evidence="1 2">
    <name type="scientific">[Myrmecia] bisecta</name>
    <dbReference type="NCBI Taxonomy" id="41462"/>
    <lineage>
        <taxon>Eukaryota</taxon>
        <taxon>Viridiplantae</taxon>
        <taxon>Chlorophyta</taxon>
        <taxon>core chlorophytes</taxon>
        <taxon>Trebouxiophyceae</taxon>
        <taxon>Trebouxiales</taxon>
        <taxon>Trebouxiaceae</taxon>
        <taxon>Myrmecia</taxon>
    </lineage>
</organism>
<evidence type="ECO:0000313" key="2">
    <source>
        <dbReference type="Proteomes" id="UP001489004"/>
    </source>
</evidence>
<dbReference type="AlphaFoldDB" id="A0AAW1PN20"/>
<gene>
    <name evidence="1" type="ORF">WJX72_001912</name>
</gene>
<proteinExistence type="predicted"/>
<name>A0AAW1PN20_9CHLO</name>
<reference evidence="1 2" key="1">
    <citation type="journal article" date="2024" name="Nat. Commun.">
        <title>Phylogenomics reveals the evolutionary origins of lichenization in chlorophyte algae.</title>
        <authorList>
            <person name="Puginier C."/>
            <person name="Libourel C."/>
            <person name="Otte J."/>
            <person name="Skaloud P."/>
            <person name="Haon M."/>
            <person name="Grisel S."/>
            <person name="Petersen M."/>
            <person name="Berrin J.G."/>
            <person name="Delaux P.M."/>
            <person name="Dal Grande F."/>
            <person name="Keller J."/>
        </authorList>
    </citation>
    <scope>NUCLEOTIDE SEQUENCE [LARGE SCALE GENOMIC DNA]</scope>
    <source>
        <strain evidence="1 2">SAG 2043</strain>
    </source>
</reference>
<protein>
    <submittedName>
        <fullName evidence="1">Uncharacterized protein</fullName>
    </submittedName>
</protein>
<comment type="caution">
    <text evidence="1">The sequence shown here is derived from an EMBL/GenBank/DDBJ whole genome shotgun (WGS) entry which is preliminary data.</text>
</comment>
<accession>A0AAW1PN20</accession>
<evidence type="ECO:0000313" key="1">
    <source>
        <dbReference type="EMBL" id="KAK9809932.1"/>
    </source>
</evidence>
<dbReference type="EMBL" id="JALJOR010000010">
    <property type="protein sequence ID" value="KAK9809932.1"/>
    <property type="molecule type" value="Genomic_DNA"/>
</dbReference>